<evidence type="ECO:0000313" key="15">
    <source>
        <dbReference type="Proteomes" id="UP000283509"/>
    </source>
</evidence>
<dbReference type="PROSITE" id="PS52035">
    <property type="entry name" value="PEPTIDASE_M14"/>
    <property type="match status" value="1"/>
</dbReference>
<organism evidence="14 15">
    <name type="scientific">Penaeus vannamei</name>
    <name type="common">Whiteleg shrimp</name>
    <name type="synonym">Litopenaeus vannamei</name>
    <dbReference type="NCBI Taxonomy" id="6689"/>
    <lineage>
        <taxon>Eukaryota</taxon>
        <taxon>Metazoa</taxon>
        <taxon>Ecdysozoa</taxon>
        <taxon>Arthropoda</taxon>
        <taxon>Crustacea</taxon>
        <taxon>Multicrustacea</taxon>
        <taxon>Malacostraca</taxon>
        <taxon>Eumalacostraca</taxon>
        <taxon>Eucarida</taxon>
        <taxon>Decapoda</taxon>
        <taxon>Dendrobranchiata</taxon>
        <taxon>Penaeoidea</taxon>
        <taxon>Penaeidae</taxon>
        <taxon>Penaeus</taxon>
    </lineage>
</organism>
<keyword evidence="9" id="KW-0482">Metalloprotease</keyword>
<feature type="signal peptide" evidence="12">
    <location>
        <begin position="1"/>
        <end position="28"/>
    </location>
</feature>
<dbReference type="Proteomes" id="UP000283509">
    <property type="component" value="Unassembled WGS sequence"/>
</dbReference>
<dbReference type="STRING" id="6689.A0A423TJF2"/>
<protein>
    <recommendedName>
        <fullName evidence="13">Peptidase M14 domain-containing protein</fullName>
    </recommendedName>
</protein>
<evidence type="ECO:0000256" key="4">
    <source>
        <dbReference type="ARBA" id="ARBA00022670"/>
    </source>
</evidence>
<evidence type="ECO:0000256" key="7">
    <source>
        <dbReference type="ARBA" id="ARBA00022801"/>
    </source>
</evidence>
<dbReference type="SUPFAM" id="SSF53187">
    <property type="entry name" value="Zn-dependent exopeptidases"/>
    <property type="match status" value="1"/>
</dbReference>
<dbReference type="Pfam" id="PF00246">
    <property type="entry name" value="Peptidase_M14"/>
    <property type="match status" value="1"/>
</dbReference>
<dbReference type="PANTHER" id="PTHR11705">
    <property type="entry name" value="PROTEASE FAMILY M14 CARBOXYPEPTIDASE A,B"/>
    <property type="match status" value="1"/>
</dbReference>
<name>A0A423TJF2_PENVA</name>
<feature type="chain" id="PRO_5019138191" description="Peptidase M14 domain-containing protein" evidence="12">
    <location>
        <begin position="29"/>
        <end position="609"/>
    </location>
</feature>
<keyword evidence="15" id="KW-1185">Reference proteome</keyword>
<feature type="compositionally biased region" description="Basic and acidic residues" evidence="11">
    <location>
        <begin position="163"/>
        <end position="184"/>
    </location>
</feature>
<dbReference type="GO" id="GO:0005615">
    <property type="term" value="C:extracellular space"/>
    <property type="evidence" value="ECO:0007669"/>
    <property type="project" value="TreeGrafter"/>
</dbReference>
<feature type="compositionally biased region" description="Basic residues" evidence="11">
    <location>
        <begin position="289"/>
        <end position="301"/>
    </location>
</feature>
<sequence>MPPARKLLRFPVCEVVLLLLFLKCETWARNLDVGENAIDRQNPENLQDDFVGKELTKRAVTEDQAVEREAEPFKDYTGWQMLRIFPPSTSVLDQVLTSLEVDPRVVVLGVFKAQLAIDVALSPTTPLEAVLSPAHQPNLCNLDDKKSLRLKDPISPRKISRQCSDKRSPENETKSLGNGRKDQNSDNFLGWKTVDGFLSPRSARQHNVTQPLSWDDYYRYDSMVLFIQRLADEYSTVEYLEIGTSFEGRPLLALVFALRPAQMVKQYRKSILKNRRLGNREPENPSTEKKRHKRKTNKKKKNTKTFVFIEAGIHAREWISPAMATFLAQQLADAGRKFLRRVTVIVAPMANPDGYEFSHTTDRMWRKNRRETPDSACRGVDLNRNWAKAWGSSGSSGDPCSDTYRGVEAFSEPETQALRDLALAWMEKISLYLSFHSYGNFVLHPWSYSESPSSKERLLKKVAKRIRKHMKRNGYPDFKGGQTGDILYQASGTSEDYIHDAGVQYAYTIELPHYSFILDPENILPVSTAVWRTLVCTIGIVAKKQSVLAFCKKRLVKIQLKNGKTASGWFDKKLPLEEAEQSIMERYNMTEKRRAKDDAKRNLFLSDLK</sequence>
<comment type="caution">
    <text evidence="14">The sequence shown here is derived from an EMBL/GenBank/DDBJ whole genome shotgun (WGS) entry which is preliminary data.</text>
</comment>
<gene>
    <name evidence="14" type="ORF">C7M84_004838</name>
</gene>
<dbReference type="GO" id="GO:0004181">
    <property type="term" value="F:metallocarboxypeptidase activity"/>
    <property type="evidence" value="ECO:0007669"/>
    <property type="project" value="InterPro"/>
</dbReference>
<accession>A0A423TJF2</accession>
<evidence type="ECO:0000256" key="11">
    <source>
        <dbReference type="SAM" id="MobiDB-lite"/>
    </source>
</evidence>
<comment type="cofactor">
    <cofactor evidence="1">
        <name>Zn(2+)</name>
        <dbReference type="ChEBI" id="CHEBI:29105"/>
    </cofactor>
</comment>
<keyword evidence="6 12" id="KW-0732">Signal</keyword>
<evidence type="ECO:0000256" key="10">
    <source>
        <dbReference type="PROSITE-ProRule" id="PRU01379"/>
    </source>
</evidence>
<keyword evidence="3" id="KW-0121">Carboxypeptidase</keyword>
<reference evidence="14 15" key="2">
    <citation type="submission" date="2019-01" db="EMBL/GenBank/DDBJ databases">
        <title>The decoding of complex shrimp genome reveals the adaptation for benthos swimmer, frequently molting mechanism and breeding impact on genome.</title>
        <authorList>
            <person name="Sun Y."/>
            <person name="Gao Y."/>
            <person name="Yu Y."/>
        </authorList>
    </citation>
    <scope>NUCLEOTIDE SEQUENCE [LARGE SCALE GENOMIC DNA]</scope>
    <source>
        <tissue evidence="14">Muscle</tissue>
    </source>
</reference>
<dbReference type="FunFam" id="3.40.630.10:FF:000084">
    <property type="entry name" value="Carboxypeptidase B2"/>
    <property type="match status" value="1"/>
</dbReference>
<dbReference type="InterPro" id="IPR000834">
    <property type="entry name" value="Peptidase_M14"/>
</dbReference>
<dbReference type="GO" id="GO:0008270">
    <property type="term" value="F:zinc ion binding"/>
    <property type="evidence" value="ECO:0007669"/>
    <property type="project" value="InterPro"/>
</dbReference>
<evidence type="ECO:0000256" key="2">
    <source>
        <dbReference type="ARBA" id="ARBA00005988"/>
    </source>
</evidence>
<proteinExistence type="inferred from homology"/>
<dbReference type="OrthoDB" id="3626597at2759"/>
<dbReference type="AlphaFoldDB" id="A0A423TJF2"/>
<feature type="region of interest" description="Disordered" evidence="11">
    <location>
        <begin position="272"/>
        <end position="301"/>
    </location>
</feature>
<dbReference type="Gene3D" id="3.40.630.10">
    <property type="entry name" value="Zn peptidases"/>
    <property type="match status" value="1"/>
</dbReference>
<dbReference type="EMBL" id="QCYY01001639">
    <property type="protein sequence ID" value="ROT76575.1"/>
    <property type="molecule type" value="Genomic_DNA"/>
</dbReference>
<dbReference type="PRINTS" id="PR00765">
    <property type="entry name" value="CRBOXYPTASEA"/>
</dbReference>
<keyword evidence="7" id="KW-0378">Hydrolase</keyword>
<evidence type="ECO:0000259" key="13">
    <source>
        <dbReference type="PROSITE" id="PS52035"/>
    </source>
</evidence>
<feature type="compositionally biased region" description="Basic and acidic residues" evidence="11">
    <location>
        <begin position="278"/>
        <end position="288"/>
    </location>
</feature>
<evidence type="ECO:0000256" key="6">
    <source>
        <dbReference type="ARBA" id="ARBA00022729"/>
    </source>
</evidence>
<evidence type="ECO:0000256" key="12">
    <source>
        <dbReference type="SAM" id="SignalP"/>
    </source>
</evidence>
<evidence type="ECO:0000256" key="8">
    <source>
        <dbReference type="ARBA" id="ARBA00022833"/>
    </source>
</evidence>
<dbReference type="PANTHER" id="PTHR11705:SF89">
    <property type="entry name" value="PEPTIDASE M14 CARBOXYPEPTIDASE A DOMAIN-CONTAINING PROTEIN"/>
    <property type="match status" value="1"/>
</dbReference>
<keyword evidence="8" id="KW-0862">Zinc</keyword>
<evidence type="ECO:0000313" key="14">
    <source>
        <dbReference type="EMBL" id="ROT76575.1"/>
    </source>
</evidence>
<keyword evidence="4" id="KW-0645">Protease</keyword>
<feature type="region of interest" description="Disordered" evidence="11">
    <location>
        <begin position="157"/>
        <end position="187"/>
    </location>
</feature>
<evidence type="ECO:0000256" key="3">
    <source>
        <dbReference type="ARBA" id="ARBA00022645"/>
    </source>
</evidence>
<evidence type="ECO:0000256" key="9">
    <source>
        <dbReference type="ARBA" id="ARBA00023049"/>
    </source>
</evidence>
<dbReference type="SMART" id="SM00631">
    <property type="entry name" value="Zn_pept"/>
    <property type="match status" value="1"/>
</dbReference>
<feature type="active site" description="Proton donor/acceptor" evidence="10">
    <location>
        <position position="510"/>
    </location>
</feature>
<dbReference type="GO" id="GO:0006508">
    <property type="term" value="P:proteolysis"/>
    <property type="evidence" value="ECO:0007669"/>
    <property type="project" value="UniProtKB-KW"/>
</dbReference>
<feature type="domain" description="Peptidase M14" evidence="13">
    <location>
        <begin position="216"/>
        <end position="541"/>
    </location>
</feature>
<evidence type="ECO:0000256" key="1">
    <source>
        <dbReference type="ARBA" id="ARBA00001947"/>
    </source>
</evidence>
<evidence type="ECO:0000256" key="5">
    <source>
        <dbReference type="ARBA" id="ARBA00022723"/>
    </source>
</evidence>
<comment type="similarity">
    <text evidence="2 10">Belongs to the peptidase M14 family.</text>
</comment>
<keyword evidence="5" id="KW-0479">Metal-binding</keyword>
<reference evidence="14 15" key="1">
    <citation type="submission" date="2018-04" db="EMBL/GenBank/DDBJ databases">
        <authorList>
            <person name="Zhang X."/>
            <person name="Yuan J."/>
            <person name="Li F."/>
            <person name="Xiang J."/>
        </authorList>
    </citation>
    <scope>NUCLEOTIDE SEQUENCE [LARGE SCALE GENOMIC DNA]</scope>
    <source>
        <tissue evidence="14">Muscle</tissue>
    </source>
</reference>